<dbReference type="InterPro" id="IPR027623">
    <property type="entry name" value="AmmeMemoSam_A"/>
</dbReference>
<dbReference type="InterPro" id="IPR027485">
    <property type="entry name" value="AMMECR1_N"/>
</dbReference>
<dbReference type="STRING" id="1794912.AXX12_17885"/>
<dbReference type="InterPro" id="IPR002733">
    <property type="entry name" value="AMMECR1_domain"/>
</dbReference>
<sequence>MDSSAVKLARQSIDHFLNYGTQLPTPSNIPAELCGQAGVFVSLKKDGELRGCIGTFAPTRESIAAEIIANAISAGTEDPRFWPVTTDELPDLTVSVDILSAPERVESLAVLDPKRYGVIVKRGRRSGLLLPDLDGVDTVEEQISIAMNKAGIDPHEEIELYRFSVTRHT</sequence>
<name>A0A154BUX6_ANASB</name>
<dbReference type="NCBIfam" id="TIGR04335">
    <property type="entry name" value="AmmeMemoSam_A"/>
    <property type="match status" value="1"/>
</dbReference>
<dbReference type="PANTHER" id="PTHR13016">
    <property type="entry name" value="AMMECR1 HOMOLOG"/>
    <property type="match status" value="1"/>
</dbReference>
<protein>
    <recommendedName>
        <fullName evidence="1">AMMECR1 domain-containing protein</fullName>
    </recommendedName>
</protein>
<dbReference type="SUPFAM" id="SSF143447">
    <property type="entry name" value="AMMECR1-like"/>
    <property type="match status" value="1"/>
</dbReference>
<dbReference type="Proteomes" id="UP000076268">
    <property type="component" value="Unassembled WGS sequence"/>
</dbReference>
<organism evidence="2 3">
    <name type="scientific">Anaerosporomusa subterranea</name>
    <dbReference type="NCBI Taxonomy" id="1794912"/>
    <lineage>
        <taxon>Bacteria</taxon>
        <taxon>Bacillati</taxon>
        <taxon>Bacillota</taxon>
        <taxon>Negativicutes</taxon>
        <taxon>Acetonemataceae</taxon>
        <taxon>Anaerosporomusa</taxon>
    </lineage>
</organism>
<accession>A0A154BUX6</accession>
<dbReference type="Gene3D" id="3.30.1490.150">
    <property type="entry name" value="Hypothetical protein ph0010, domain 2"/>
    <property type="match status" value="1"/>
</dbReference>
<dbReference type="Gene3D" id="3.30.700.20">
    <property type="entry name" value="Hypothetical protein ph0010, domain 1"/>
    <property type="match status" value="1"/>
</dbReference>
<comment type="caution">
    <text evidence="2">The sequence shown here is derived from an EMBL/GenBank/DDBJ whole genome shotgun (WGS) entry which is preliminary data.</text>
</comment>
<keyword evidence="3" id="KW-1185">Reference proteome</keyword>
<gene>
    <name evidence="2" type="ORF">AXX12_17885</name>
</gene>
<dbReference type="RefSeq" id="WP_066238017.1">
    <property type="nucleotide sequence ID" value="NZ_LSGP01000008.1"/>
</dbReference>
<dbReference type="InterPro" id="IPR036071">
    <property type="entry name" value="AMMECR1_dom_sf"/>
</dbReference>
<dbReference type="AlphaFoldDB" id="A0A154BUX6"/>
<evidence type="ECO:0000313" key="3">
    <source>
        <dbReference type="Proteomes" id="UP000076268"/>
    </source>
</evidence>
<evidence type="ECO:0000259" key="1">
    <source>
        <dbReference type="PROSITE" id="PS51112"/>
    </source>
</evidence>
<proteinExistence type="predicted"/>
<dbReference type="PANTHER" id="PTHR13016:SF0">
    <property type="entry name" value="AMME SYNDROME CANDIDATE GENE 1 PROTEIN"/>
    <property type="match status" value="1"/>
</dbReference>
<dbReference type="EMBL" id="LSGP01000008">
    <property type="protein sequence ID" value="KYZ77741.1"/>
    <property type="molecule type" value="Genomic_DNA"/>
</dbReference>
<dbReference type="PROSITE" id="PS51112">
    <property type="entry name" value="AMMECR1"/>
    <property type="match status" value="1"/>
</dbReference>
<dbReference type="OrthoDB" id="159752at2"/>
<feature type="domain" description="AMMECR1" evidence="1">
    <location>
        <begin position="1"/>
        <end position="169"/>
    </location>
</feature>
<reference evidence="2 3" key="1">
    <citation type="submission" date="2016-02" db="EMBL/GenBank/DDBJ databases">
        <title>Anaerosporomusa subterraneum gen. nov., sp. nov., a spore-forming obligate anaerobe isolated from saprolite.</title>
        <authorList>
            <person name="Choi J.K."/>
            <person name="Shah M."/>
            <person name="Yee N."/>
        </authorList>
    </citation>
    <scope>NUCLEOTIDE SEQUENCE [LARGE SCALE GENOMIC DNA]</scope>
    <source>
        <strain evidence="2 3">RU4</strain>
    </source>
</reference>
<dbReference type="InterPro" id="IPR023473">
    <property type="entry name" value="AMMECR1"/>
</dbReference>
<dbReference type="Pfam" id="PF01871">
    <property type="entry name" value="AMMECR1"/>
    <property type="match status" value="1"/>
</dbReference>
<evidence type="ECO:0000313" key="2">
    <source>
        <dbReference type="EMBL" id="KYZ77741.1"/>
    </source>
</evidence>
<dbReference type="NCBIfam" id="TIGR00296">
    <property type="entry name" value="TIGR00296 family protein"/>
    <property type="match status" value="1"/>
</dbReference>